<keyword evidence="4" id="KW-1185">Reference proteome</keyword>
<evidence type="ECO:0000313" key="4">
    <source>
        <dbReference type="Proteomes" id="UP000824890"/>
    </source>
</evidence>
<sequence>MYSTLISSSISIHRLNTFQHLLKRGKDVTEQVRYLQKMKTRIPLSLALRAYDVIPPYDQAKALGKSNIDVGRIAAGLPCGRKGTLQRKKRLLHNSHLNLKGLHKLFKVVHLLANGVIPNEYGINPQQKLTIGSKRPDCLDKCVLRDRNSTFRVIGGVHGILNSVTVAST</sequence>
<dbReference type="Proteomes" id="UP000824890">
    <property type="component" value="Unassembled WGS sequence"/>
</dbReference>
<dbReference type="InterPro" id="IPR037446">
    <property type="entry name" value="His_Pase_VIP1"/>
</dbReference>
<reference evidence="3 4" key="1">
    <citation type="submission" date="2021-05" db="EMBL/GenBank/DDBJ databases">
        <title>Genome Assembly of Synthetic Allotetraploid Brassica napus Reveals Homoeologous Exchanges between Subgenomes.</title>
        <authorList>
            <person name="Davis J.T."/>
        </authorList>
    </citation>
    <scope>NUCLEOTIDE SEQUENCE [LARGE SCALE GENOMIC DNA]</scope>
    <source>
        <strain evidence="4">cv. Da-Ae</strain>
        <tissue evidence="3">Seedling</tissue>
    </source>
</reference>
<accession>A0ABQ8D3Q9</accession>
<name>A0ABQ8D3Q9_BRANA</name>
<comment type="catalytic activity">
    <reaction evidence="1">
        <text>5-diphospho-1D-myo-inositol 1,2,3,4,6-pentakisphosphate + ATP + H(+) = 1,5-bis(diphospho)-1D-myo-inositol 2,3,4,6-tetrakisphosphate + ADP</text>
        <dbReference type="Rhea" id="RHEA:10276"/>
        <dbReference type="ChEBI" id="CHEBI:15378"/>
        <dbReference type="ChEBI" id="CHEBI:30616"/>
        <dbReference type="ChEBI" id="CHEBI:58628"/>
        <dbReference type="ChEBI" id="CHEBI:77983"/>
        <dbReference type="ChEBI" id="CHEBI:456216"/>
        <dbReference type="EC" id="2.7.4.24"/>
    </reaction>
    <physiologicalReaction direction="left-to-right" evidence="1">
        <dbReference type="Rhea" id="RHEA:10277"/>
    </physiologicalReaction>
</comment>
<evidence type="ECO:0000256" key="1">
    <source>
        <dbReference type="ARBA" id="ARBA00033696"/>
    </source>
</evidence>
<gene>
    <name evidence="3" type="ORF">HID58_023109</name>
</gene>
<dbReference type="PANTHER" id="PTHR12750">
    <property type="entry name" value="DIPHOSPHOINOSITOL PENTAKISPHOSPHATE KINASE"/>
    <property type="match status" value="1"/>
</dbReference>
<protein>
    <submittedName>
        <fullName evidence="3">Uncharacterized protein</fullName>
    </submittedName>
</protein>
<dbReference type="EMBL" id="JAGKQM010000006">
    <property type="protein sequence ID" value="KAH0923091.1"/>
    <property type="molecule type" value="Genomic_DNA"/>
</dbReference>
<organism evidence="3 4">
    <name type="scientific">Brassica napus</name>
    <name type="common">Rape</name>
    <dbReference type="NCBI Taxonomy" id="3708"/>
    <lineage>
        <taxon>Eukaryota</taxon>
        <taxon>Viridiplantae</taxon>
        <taxon>Streptophyta</taxon>
        <taxon>Embryophyta</taxon>
        <taxon>Tracheophyta</taxon>
        <taxon>Spermatophyta</taxon>
        <taxon>Magnoliopsida</taxon>
        <taxon>eudicotyledons</taxon>
        <taxon>Gunneridae</taxon>
        <taxon>Pentapetalae</taxon>
        <taxon>rosids</taxon>
        <taxon>malvids</taxon>
        <taxon>Brassicales</taxon>
        <taxon>Brassicaceae</taxon>
        <taxon>Brassiceae</taxon>
        <taxon>Brassica</taxon>
    </lineage>
</organism>
<dbReference type="PANTHER" id="PTHR12750:SF9">
    <property type="entry name" value="INOSITOL HEXAKISPHOSPHATE AND DIPHOSPHOINOSITOL-PENTAKISPHOSPHATE KINASE"/>
    <property type="match status" value="1"/>
</dbReference>
<evidence type="ECO:0000313" key="3">
    <source>
        <dbReference type="EMBL" id="KAH0923091.1"/>
    </source>
</evidence>
<comment type="caution">
    <text evidence="3">The sequence shown here is derived from an EMBL/GenBank/DDBJ whole genome shotgun (WGS) entry which is preliminary data.</text>
</comment>
<evidence type="ECO:0000256" key="2">
    <source>
        <dbReference type="ARBA" id="ARBA00034629"/>
    </source>
</evidence>
<comment type="catalytic activity">
    <reaction evidence="2">
        <text>1D-myo-inositol hexakisphosphate + ATP = 1-diphospho-1D-myo-inositol 2,3,4,5,6-pentakisphosphate + ADP</text>
        <dbReference type="Rhea" id="RHEA:37459"/>
        <dbReference type="ChEBI" id="CHEBI:30616"/>
        <dbReference type="ChEBI" id="CHEBI:58130"/>
        <dbReference type="ChEBI" id="CHEBI:74946"/>
        <dbReference type="ChEBI" id="CHEBI:456216"/>
        <dbReference type="EC" id="2.7.4.24"/>
    </reaction>
    <physiologicalReaction direction="left-to-right" evidence="2">
        <dbReference type="Rhea" id="RHEA:37460"/>
    </physiologicalReaction>
</comment>
<proteinExistence type="predicted"/>